<evidence type="ECO:0000256" key="4">
    <source>
        <dbReference type="ARBA" id="ARBA00022695"/>
    </source>
</evidence>
<dbReference type="InterPro" id="IPR007096">
    <property type="entry name" value="RNA-dir_Rpol_cat_phage"/>
</dbReference>
<dbReference type="EMBL" id="LT898437">
    <property type="protein sequence ID" value="SNQ28030.1"/>
    <property type="molecule type" value="Viral_cRNA"/>
</dbReference>
<evidence type="ECO:0000256" key="2">
    <source>
        <dbReference type="ARBA" id="ARBA00022484"/>
    </source>
</evidence>
<evidence type="ECO:0000256" key="9">
    <source>
        <dbReference type="PIRSR" id="PIRSR605093-1"/>
    </source>
</evidence>
<name>A0A238TMZ6_9VIRU</name>
<organism evidence="11">
    <name type="scientific">Emesvirus zinderi</name>
    <dbReference type="NCBI Taxonomy" id="329852"/>
    <lineage>
        <taxon>Viruses</taxon>
        <taxon>Riboviria</taxon>
        <taxon>Orthornavirae</taxon>
        <taxon>Lenarviricota</taxon>
        <taxon>Leviviricetes</taxon>
        <taxon>Norzivirales</taxon>
        <taxon>Fiersviridae</taxon>
        <taxon>Emesvirus</taxon>
    </lineage>
</organism>
<proteinExistence type="predicted"/>
<dbReference type="GO" id="GO:0003968">
    <property type="term" value="F:RNA-directed RNA polymerase activity"/>
    <property type="evidence" value="ECO:0007669"/>
    <property type="project" value="UniProtKB-KW"/>
</dbReference>
<dbReference type="GO" id="GO:0039694">
    <property type="term" value="P:viral RNA genome replication"/>
    <property type="evidence" value="ECO:0007669"/>
    <property type="project" value="InterPro"/>
</dbReference>
<evidence type="ECO:0000256" key="8">
    <source>
        <dbReference type="ARBA" id="ARBA00048744"/>
    </source>
</evidence>
<keyword evidence="6" id="KW-0693">Viral RNA replication</keyword>
<sequence length="545" mass="60982">MSKTTKKFNSLCIDLPRDLSLEIYQSIASVATGSGDPHSRDFTAIAYLRDELLSKHPSLGNGNDEATRRALAIAKLREANERCGQINREGFLHDKSLSWDPDVLQTSIRSLIGNLLSGYRSSLFGQCTFSNGASMGHKLQDAAPYKKFAEQATVTPRALRAALLVRDQCVPWIRHAVHYNESYEFRLVVGNGVFTVPKNNKIDRAACKEPDMNMYLQKGVGAFIRRRLKSVGIDLNDQTINQRLAQQGSIDGSLATIDLSSASDSISDRLVWSFLPPELYSYLDRIRSHYGIVDGETIRWELFSTMGNGFTFELESMIFWAIVKATQIHFGNAGTIGIYGDDIICPSEIAPRVLEALAYYGFKPNLRKTFVSGLFRESCGAHFYRGVDVKPFYIKKPVDNLFSLMLIMNRLRGWGVVGGMSDPRLYKVWVQLSSLVPSMFFGGTDLAADYYVVSPPNAVSVYTKTAYGRLLADTRTSGFRLARIAKKRKRFSEKHDSGRYIAWFHTKGEITDSMKSAGVRVMRTSEWLTPVPTFPQECGPASSPR</sequence>
<dbReference type="Proteomes" id="UP000271865">
    <property type="component" value="Segment"/>
</dbReference>
<keyword evidence="3" id="KW-0808">Transferase</keyword>
<keyword evidence="9" id="KW-0460">Magnesium</keyword>
<comment type="cofactor">
    <cofactor evidence="9">
        <name>Mg(2+)</name>
        <dbReference type="ChEBI" id="CHEBI:18420"/>
    </cofactor>
    <text evidence="9">Binds 2 Mg(2+) per subunit.</text>
</comment>
<comment type="catalytic activity">
    <reaction evidence="8">
        <text>RNA(n) + a ribonucleoside 5'-triphosphate = RNA(n+1) + diphosphate</text>
        <dbReference type="Rhea" id="RHEA:21248"/>
        <dbReference type="Rhea" id="RHEA-COMP:14527"/>
        <dbReference type="Rhea" id="RHEA-COMP:17342"/>
        <dbReference type="ChEBI" id="CHEBI:33019"/>
        <dbReference type="ChEBI" id="CHEBI:61557"/>
        <dbReference type="ChEBI" id="CHEBI:140395"/>
        <dbReference type="EC" id="2.7.7.48"/>
    </reaction>
</comment>
<feature type="binding site" evidence="9">
    <location>
        <position position="341"/>
    </location>
    <ligand>
        <name>Mg(2+)</name>
        <dbReference type="ChEBI" id="CHEBI:18420"/>
        <label>2</label>
    </ligand>
</feature>
<dbReference type="InterPro" id="IPR005093">
    <property type="entry name" value="RNArep_beta"/>
</dbReference>
<evidence type="ECO:0000256" key="3">
    <source>
        <dbReference type="ARBA" id="ARBA00022679"/>
    </source>
</evidence>
<dbReference type="GO" id="GO:0000166">
    <property type="term" value="F:nucleotide binding"/>
    <property type="evidence" value="ECO:0007669"/>
    <property type="project" value="UniProtKB-KW"/>
</dbReference>
<evidence type="ECO:0000259" key="10">
    <source>
        <dbReference type="PROSITE" id="PS50522"/>
    </source>
</evidence>
<dbReference type="SUPFAM" id="SSF56672">
    <property type="entry name" value="DNA/RNA polymerases"/>
    <property type="match status" value="1"/>
</dbReference>
<accession>A0A238TMZ6</accession>
<protein>
    <recommendedName>
        <fullName evidence="1">RNA-directed RNA polymerase</fullName>
        <ecNumber evidence="1">2.7.7.48</ecNumber>
    </recommendedName>
    <alternativeName>
        <fullName evidence="7">RNA replicase beta chain</fullName>
    </alternativeName>
</protein>
<evidence type="ECO:0000256" key="1">
    <source>
        <dbReference type="ARBA" id="ARBA00012494"/>
    </source>
</evidence>
<reference evidence="11" key="1">
    <citation type="submission" date="2017-06" db="EMBL/GenBank/DDBJ databases">
        <authorList>
            <person name="Kim H.J."/>
            <person name="Triplett B.A."/>
        </authorList>
    </citation>
    <scope>NUCLEOTIDE SEQUENCE</scope>
    <source>
        <strain evidence="11">EnteroPH/GER/L00928-K20_14-03/2014</strain>
    </source>
</reference>
<feature type="domain" description="RdRp catalytic" evidence="10">
    <location>
        <begin position="243"/>
        <end position="373"/>
    </location>
</feature>
<dbReference type="EC" id="2.7.7.48" evidence="1"/>
<evidence type="ECO:0000256" key="6">
    <source>
        <dbReference type="ARBA" id="ARBA00022953"/>
    </source>
</evidence>
<keyword evidence="5" id="KW-0547">Nucleotide-binding</keyword>
<feature type="binding site" evidence="9">
    <location>
        <position position="342"/>
    </location>
    <ligand>
        <name>Mg(2+)</name>
        <dbReference type="ChEBI" id="CHEBI:18420"/>
        <label>2</label>
    </ligand>
</feature>
<dbReference type="Pfam" id="PF03431">
    <property type="entry name" value="RNA_replicase_B"/>
    <property type="match status" value="1"/>
</dbReference>
<dbReference type="InterPro" id="IPR043502">
    <property type="entry name" value="DNA/RNA_pol_sf"/>
</dbReference>
<keyword evidence="9" id="KW-0479">Metal-binding</keyword>
<keyword evidence="2" id="KW-0696">RNA-directed RNA polymerase</keyword>
<evidence type="ECO:0000256" key="7">
    <source>
        <dbReference type="ARBA" id="ARBA00030248"/>
    </source>
</evidence>
<dbReference type="PROSITE" id="PS50522">
    <property type="entry name" value="RDRP_PHAGE"/>
    <property type="match status" value="1"/>
</dbReference>
<keyword evidence="4" id="KW-0548">Nucleotidyltransferase</keyword>
<dbReference type="GO" id="GO:0046872">
    <property type="term" value="F:metal ion binding"/>
    <property type="evidence" value="ECO:0007669"/>
    <property type="project" value="UniProtKB-KW"/>
</dbReference>
<evidence type="ECO:0000256" key="5">
    <source>
        <dbReference type="ARBA" id="ARBA00022741"/>
    </source>
</evidence>
<feature type="binding site" evidence="9">
    <location>
        <position position="258"/>
    </location>
    <ligand>
        <name>Mg(2+)</name>
        <dbReference type="ChEBI" id="CHEBI:18420"/>
        <label>2</label>
    </ligand>
</feature>
<evidence type="ECO:0000313" key="11">
    <source>
        <dbReference type="EMBL" id="SNQ28030.1"/>
    </source>
</evidence>